<dbReference type="PROSITE" id="PS50983">
    <property type="entry name" value="FE_B12_PBP"/>
    <property type="match status" value="1"/>
</dbReference>
<reference evidence="7 8" key="1">
    <citation type="submission" date="2016-10" db="EMBL/GenBank/DDBJ databases">
        <authorList>
            <person name="de Groot N.N."/>
        </authorList>
    </citation>
    <scope>NUCLEOTIDE SEQUENCE [LARGE SCALE GENOMIC DNA]</scope>
    <source>
        <strain evidence="7 8">CGMCC 1.6133</strain>
    </source>
</reference>
<dbReference type="Pfam" id="PF01497">
    <property type="entry name" value="Peripla_BP_2"/>
    <property type="match status" value="1"/>
</dbReference>
<keyword evidence="5" id="KW-0732">Signal</keyword>
<dbReference type="PANTHER" id="PTHR30532">
    <property type="entry name" value="IRON III DICITRATE-BINDING PERIPLASMIC PROTEIN"/>
    <property type="match status" value="1"/>
</dbReference>
<dbReference type="GO" id="GO:0030288">
    <property type="term" value="C:outer membrane-bounded periplasmic space"/>
    <property type="evidence" value="ECO:0007669"/>
    <property type="project" value="TreeGrafter"/>
</dbReference>
<evidence type="ECO:0000256" key="5">
    <source>
        <dbReference type="ARBA" id="ARBA00022729"/>
    </source>
</evidence>
<dbReference type="GO" id="GO:1901678">
    <property type="term" value="P:iron coordination entity transport"/>
    <property type="evidence" value="ECO:0007669"/>
    <property type="project" value="UniProtKB-ARBA"/>
</dbReference>
<dbReference type="EMBL" id="FNES01000004">
    <property type="protein sequence ID" value="SDJ30757.1"/>
    <property type="molecule type" value="Genomic_DNA"/>
</dbReference>
<dbReference type="RefSeq" id="WP_089684208.1">
    <property type="nucleotide sequence ID" value="NZ_FNES01000004.1"/>
</dbReference>
<keyword evidence="4" id="KW-0410">Iron transport</keyword>
<evidence type="ECO:0000259" key="6">
    <source>
        <dbReference type="PROSITE" id="PS50983"/>
    </source>
</evidence>
<feature type="domain" description="Fe/B12 periplasmic-binding" evidence="6">
    <location>
        <begin position="39"/>
        <end position="303"/>
    </location>
</feature>
<dbReference type="AlphaFoldDB" id="A0A1G8SNG4"/>
<comment type="subcellular location">
    <subcellularLocation>
        <location evidence="1">Cell envelope</location>
    </subcellularLocation>
</comment>
<evidence type="ECO:0000256" key="1">
    <source>
        <dbReference type="ARBA" id="ARBA00004196"/>
    </source>
</evidence>
<protein>
    <submittedName>
        <fullName evidence="7">Iron complex transport system substrate-binding protein</fullName>
    </submittedName>
</protein>
<dbReference type="Proteomes" id="UP000198525">
    <property type="component" value="Unassembled WGS sequence"/>
</dbReference>
<dbReference type="STRING" id="376427.SAMN04487954_10457"/>
<name>A0A1G8SNG4_9GAMM</name>
<dbReference type="Gene3D" id="3.40.50.1980">
    <property type="entry name" value="Nitrogenase molybdenum iron protein domain"/>
    <property type="match status" value="2"/>
</dbReference>
<evidence type="ECO:0000256" key="2">
    <source>
        <dbReference type="ARBA" id="ARBA00008814"/>
    </source>
</evidence>
<dbReference type="OrthoDB" id="6160519at2"/>
<keyword evidence="3" id="KW-0813">Transport</keyword>
<gene>
    <name evidence="7" type="ORF">SAMN04487954_10457</name>
</gene>
<evidence type="ECO:0000256" key="4">
    <source>
        <dbReference type="ARBA" id="ARBA00022496"/>
    </source>
</evidence>
<proteinExistence type="inferred from homology"/>
<accession>A0A1G8SNG4</accession>
<evidence type="ECO:0000313" key="8">
    <source>
        <dbReference type="Proteomes" id="UP000198525"/>
    </source>
</evidence>
<organism evidence="7 8">
    <name type="scientific">Billgrantia gudaonensis</name>
    <dbReference type="NCBI Taxonomy" id="376427"/>
    <lineage>
        <taxon>Bacteria</taxon>
        <taxon>Pseudomonadati</taxon>
        <taxon>Pseudomonadota</taxon>
        <taxon>Gammaproteobacteria</taxon>
        <taxon>Oceanospirillales</taxon>
        <taxon>Halomonadaceae</taxon>
        <taxon>Billgrantia</taxon>
    </lineage>
</organism>
<evidence type="ECO:0000313" key="7">
    <source>
        <dbReference type="EMBL" id="SDJ30757.1"/>
    </source>
</evidence>
<comment type="similarity">
    <text evidence="2">Belongs to the bacterial solute-binding protein 8 family.</text>
</comment>
<evidence type="ECO:0000256" key="3">
    <source>
        <dbReference type="ARBA" id="ARBA00022448"/>
    </source>
</evidence>
<sequence length="304" mass="33505">MSEFIAFYIKKYAMMAVISSVTMVAAFPTWGERGEGTGYIATLDFAIAETLIEMTEFPVAMGGVDNYKSWTEDDLLAGQQVDIGSNPQPNKELLSTLDLETILIPLQYTHLKKDLASIAPMAALSPYNGRPLSGWKKMRVFTKELGAHTERESEARRLIADAEERMIRLNETVASFRQPLLLVQFLDARHVRIYGRNSLPGIVLERLGLRNAWDGPSSRWGISIVGIGELFNIDAHFVIVDTSHLPSKSLTQAAVMGSELWGQLPSVRAGSVTLLDADFWVFGAIPSAMRLAESLVTVLIDASS</sequence>
<keyword evidence="4" id="KW-0408">Iron</keyword>
<keyword evidence="8" id="KW-1185">Reference proteome</keyword>
<keyword evidence="4" id="KW-0406">Ion transport</keyword>
<dbReference type="InterPro" id="IPR002491">
    <property type="entry name" value="ABC_transptr_periplasmic_BD"/>
</dbReference>
<dbReference type="PANTHER" id="PTHR30532:SF1">
    <property type="entry name" value="IRON(3+)-HYDROXAMATE-BINDING PROTEIN FHUD"/>
    <property type="match status" value="1"/>
</dbReference>
<dbReference type="SUPFAM" id="SSF53807">
    <property type="entry name" value="Helical backbone' metal receptor"/>
    <property type="match status" value="1"/>
</dbReference>
<dbReference type="InterPro" id="IPR051313">
    <property type="entry name" value="Bact_iron-sidero_bind"/>
</dbReference>
<dbReference type="PRINTS" id="PR01715">
    <property type="entry name" value="FERRIBNDNGPP"/>
</dbReference>